<dbReference type="InterPro" id="IPR008965">
    <property type="entry name" value="CBM2/CBM3_carb-bd_dom_sf"/>
</dbReference>
<evidence type="ECO:0000313" key="2">
    <source>
        <dbReference type="EMBL" id="SFH42656.1"/>
    </source>
</evidence>
<keyword evidence="3" id="KW-1185">Reference proteome</keyword>
<evidence type="ECO:0000259" key="1">
    <source>
        <dbReference type="Pfam" id="PF21294"/>
    </source>
</evidence>
<dbReference type="Proteomes" id="UP000199040">
    <property type="component" value="Unassembled WGS sequence"/>
</dbReference>
<accession>A0A1I2ZYD7</accession>
<dbReference type="PANTHER" id="PTHR40124:SF1">
    <property type="entry name" value="DISAGGREGATASE RELATED REPEAT PROTEIN"/>
    <property type="match status" value="1"/>
</dbReference>
<dbReference type="InterPro" id="IPR012291">
    <property type="entry name" value="CBM2_carb-bd_dom_sf"/>
</dbReference>
<dbReference type="GO" id="GO:0004553">
    <property type="term" value="F:hydrolase activity, hydrolyzing O-glycosyl compounds"/>
    <property type="evidence" value="ECO:0007669"/>
    <property type="project" value="InterPro"/>
</dbReference>
<dbReference type="STRING" id="442341.SAMN04487959_1046"/>
<protein>
    <recommendedName>
        <fullName evidence="1">Polysaccharide lyase 14 domain-containing protein</fullName>
    </recommendedName>
</protein>
<dbReference type="InterPro" id="IPR048958">
    <property type="entry name" value="Polysacc_lyase_14"/>
</dbReference>
<dbReference type="RefSeq" id="WP_092844363.1">
    <property type="nucleotide sequence ID" value="NZ_FOPY01000004.1"/>
</dbReference>
<organism evidence="2 3">
    <name type="scientific">Modicisalibacter xianhensis</name>
    <dbReference type="NCBI Taxonomy" id="442341"/>
    <lineage>
        <taxon>Bacteria</taxon>
        <taxon>Pseudomonadati</taxon>
        <taxon>Pseudomonadota</taxon>
        <taxon>Gammaproteobacteria</taxon>
        <taxon>Oceanospirillales</taxon>
        <taxon>Halomonadaceae</taxon>
        <taxon>Modicisalibacter</taxon>
    </lineage>
</organism>
<reference evidence="2 3" key="1">
    <citation type="submission" date="2016-10" db="EMBL/GenBank/DDBJ databases">
        <authorList>
            <person name="de Groot N.N."/>
        </authorList>
    </citation>
    <scope>NUCLEOTIDE SEQUENCE [LARGE SCALE GENOMIC DNA]</scope>
    <source>
        <strain evidence="2 3">CGMCC 1.6848</strain>
    </source>
</reference>
<name>A0A1I2ZYD7_9GAMM</name>
<dbReference type="SUPFAM" id="SSF49384">
    <property type="entry name" value="Carbohydrate-binding domain"/>
    <property type="match status" value="1"/>
</dbReference>
<dbReference type="PANTHER" id="PTHR40124">
    <property type="match status" value="1"/>
</dbReference>
<feature type="domain" description="Polysaccharide lyase 14" evidence="1">
    <location>
        <begin position="229"/>
        <end position="418"/>
    </location>
</feature>
<dbReference type="GO" id="GO:0030247">
    <property type="term" value="F:polysaccharide binding"/>
    <property type="evidence" value="ECO:0007669"/>
    <property type="project" value="InterPro"/>
</dbReference>
<dbReference type="Pfam" id="PF21294">
    <property type="entry name" value="Polysacc_lyase_14"/>
    <property type="match status" value="1"/>
</dbReference>
<dbReference type="EMBL" id="FOPY01000004">
    <property type="protein sequence ID" value="SFH42656.1"/>
    <property type="molecule type" value="Genomic_DNA"/>
</dbReference>
<sequence>MDSLDLDDVQHPQHEPLARIEFKGQARRPESALSEMFPELAIATQAFTPRPEQADTSLPLRVHEKSVWDDGMVLKVRVKNTTGRKQPLSVQLSLAATIENLWGGTYKADGSHYVITSDKAIAPGEQWDYTVKVSGKDHGYEFRSMADGQEPALQETAFSHTNRLRPEGPAKTTARPATGSLESITPDQLAYAPRLDPAMSAKQNILDSLGGVYAGGWGWENIEVKHGPSGSFLRTHMEEGAYVREKKEIRGAGFDTRTLSVTHAALTYDLRFKPGFDPVKGGKLPGLMAGDSPSGHKKANNGITARMMWRRDAQGELYLYYPDMEKSHGDSIGRGNFYFDTSGEWHRIKQEVKLNDIGQTNGFIKVWYDDELVIEANDLRLRTKDSVYIEGIMHTIFFGGGNDSWAAARDEWVDTRNFKIFTPSVTHANRTP</sequence>
<dbReference type="Gene3D" id="2.60.40.290">
    <property type="match status" value="1"/>
</dbReference>
<dbReference type="AlphaFoldDB" id="A0A1I2ZYD7"/>
<proteinExistence type="predicted"/>
<gene>
    <name evidence="2" type="ORF">SAMN04487959_1046</name>
</gene>
<dbReference type="Gene3D" id="2.60.120.200">
    <property type="match status" value="1"/>
</dbReference>
<evidence type="ECO:0000313" key="3">
    <source>
        <dbReference type="Proteomes" id="UP000199040"/>
    </source>
</evidence>